<keyword evidence="7 15" id="KW-0949">S-adenosyl-L-methionine</keyword>
<name>A0ABP9Q6S6_9RHOO</name>
<dbReference type="InterPro" id="IPR006638">
    <property type="entry name" value="Elp3/MiaA/NifB-like_rSAM"/>
</dbReference>
<comment type="pathway">
    <text evidence="2 15">Porphyrin-containing compound metabolism; protoporphyrin-IX biosynthesis; protoporphyrinogen-IX from coproporphyrinogen-III (AdoMet route): step 1/1.</text>
</comment>
<evidence type="ECO:0000256" key="5">
    <source>
        <dbReference type="ARBA" id="ARBA00022485"/>
    </source>
</evidence>
<evidence type="ECO:0000256" key="3">
    <source>
        <dbReference type="ARBA" id="ARBA00005493"/>
    </source>
</evidence>
<dbReference type="PANTHER" id="PTHR13932:SF6">
    <property type="entry name" value="OXYGEN-INDEPENDENT COPROPORPHYRINOGEN III OXIDASE"/>
    <property type="match status" value="1"/>
</dbReference>
<evidence type="ECO:0000259" key="16">
    <source>
        <dbReference type="PROSITE" id="PS51918"/>
    </source>
</evidence>
<dbReference type="SUPFAM" id="SSF102114">
    <property type="entry name" value="Radical SAM enzymes"/>
    <property type="match status" value="1"/>
</dbReference>
<dbReference type="EC" id="1.3.98.3" evidence="15"/>
<dbReference type="PROSITE" id="PS51918">
    <property type="entry name" value="RADICAL_SAM"/>
    <property type="match status" value="1"/>
</dbReference>
<comment type="function">
    <text evidence="13">Involved in the heme biosynthesis. Catalyzes the anaerobic oxidative decarboxylation of propionate groups of rings A and B of coproporphyrinogen III to yield the vinyl groups in protoporphyrinogen IX.</text>
</comment>
<keyword evidence="5 15" id="KW-0004">4Fe-4S</keyword>
<gene>
    <name evidence="17" type="primary">hemN</name>
    <name evidence="17" type="ORF">GCM10025770_00990</name>
</gene>
<accession>A0ABP9Q6S6</accession>
<evidence type="ECO:0000256" key="9">
    <source>
        <dbReference type="ARBA" id="ARBA00023002"/>
    </source>
</evidence>
<dbReference type="InterPro" id="IPR007197">
    <property type="entry name" value="rSAM"/>
</dbReference>
<dbReference type="Gene3D" id="1.10.10.920">
    <property type="match status" value="1"/>
</dbReference>
<evidence type="ECO:0000256" key="15">
    <source>
        <dbReference type="PIRNR" id="PIRNR000167"/>
    </source>
</evidence>
<dbReference type="PIRSF" id="PIRSF000167">
    <property type="entry name" value="HemN"/>
    <property type="match status" value="1"/>
</dbReference>
<evidence type="ECO:0000256" key="6">
    <source>
        <dbReference type="ARBA" id="ARBA00022490"/>
    </source>
</evidence>
<proteinExistence type="inferred from homology"/>
<keyword evidence="9 15" id="KW-0560">Oxidoreductase</keyword>
<organism evidence="17 18">
    <name type="scientific">Viridibacterium curvum</name>
    <dbReference type="NCBI Taxonomy" id="1101404"/>
    <lineage>
        <taxon>Bacteria</taxon>
        <taxon>Pseudomonadati</taxon>
        <taxon>Pseudomonadota</taxon>
        <taxon>Betaproteobacteria</taxon>
        <taxon>Rhodocyclales</taxon>
        <taxon>Rhodocyclaceae</taxon>
        <taxon>Viridibacterium</taxon>
    </lineage>
</organism>
<keyword evidence="6 15" id="KW-0963">Cytoplasm</keyword>
<comment type="subunit">
    <text evidence="4">Monomer.</text>
</comment>
<dbReference type="InterPro" id="IPR004558">
    <property type="entry name" value="Coprogen_oxidase_HemN"/>
</dbReference>
<dbReference type="Pfam" id="PF06969">
    <property type="entry name" value="HemN_C"/>
    <property type="match status" value="1"/>
</dbReference>
<evidence type="ECO:0000256" key="13">
    <source>
        <dbReference type="ARBA" id="ARBA00024295"/>
    </source>
</evidence>
<keyword evidence="8 15" id="KW-0479">Metal-binding</keyword>
<comment type="catalytic activity">
    <reaction evidence="14 15">
        <text>coproporphyrinogen III + 2 S-adenosyl-L-methionine = protoporphyrinogen IX + 2 5'-deoxyadenosine + 2 L-methionine + 2 CO2</text>
        <dbReference type="Rhea" id="RHEA:15425"/>
        <dbReference type="ChEBI" id="CHEBI:16526"/>
        <dbReference type="ChEBI" id="CHEBI:17319"/>
        <dbReference type="ChEBI" id="CHEBI:57307"/>
        <dbReference type="ChEBI" id="CHEBI:57309"/>
        <dbReference type="ChEBI" id="CHEBI:57844"/>
        <dbReference type="ChEBI" id="CHEBI:59789"/>
        <dbReference type="EC" id="1.3.98.3"/>
    </reaction>
</comment>
<comment type="similarity">
    <text evidence="3 15">Belongs to the anaerobic coproporphyrinogen-III oxidase family.</text>
</comment>
<keyword evidence="18" id="KW-1185">Reference proteome</keyword>
<comment type="cofactor">
    <cofactor evidence="15">
        <name>[4Fe-4S] cluster</name>
        <dbReference type="ChEBI" id="CHEBI:49883"/>
    </cofactor>
    <text evidence="15">Binds 1 [4Fe-4S] cluster. The cluster is coordinated with 3 cysteines and an exchangeable S-adenosyl-L-methionine.</text>
</comment>
<dbReference type="NCBIfam" id="TIGR00538">
    <property type="entry name" value="hemN"/>
    <property type="match status" value="1"/>
</dbReference>
<keyword evidence="12 15" id="KW-0627">Porphyrin biosynthesis</keyword>
<dbReference type="InterPro" id="IPR023404">
    <property type="entry name" value="rSAM_horseshoe"/>
</dbReference>
<dbReference type="RefSeq" id="WP_345530856.1">
    <property type="nucleotide sequence ID" value="NZ_BAABLD010000001.1"/>
</dbReference>
<feature type="domain" description="Radical SAM core" evidence="16">
    <location>
        <begin position="54"/>
        <end position="288"/>
    </location>
</feature>
<evidence type="ECO:0000256" key="7">
    <source>
        <dbReference type="ARBA" id="ARBA00022691"/>
    </source>
</evidence>
<keyword evidence="11 15" id="KW-0411">Iron-sulfur</keyword>
<dbReference type="CDD" id="cd01335">
    <property type="entry name" value="Radical_SAM"/>
    <property type="match status" value="1"/>
</dbReference>
<dbReference type="InterPro" id="IPR034505">
    <property type="entry name" value="Coproporphyrinogen-III_oxidase"/>
</dbReference>
<dbReference type="Gene3D" id="3.80.30.20">
    <property type="entry name" value="tm_1862 like domain"/>
    <property type="match status" value="1"/>
</dbReference>
<dbReference type="InterPro" id="IPR058240">
    <property type="entry name" value="rSAM_sf"/>
</dbReference>
<evidence type="ECO:0000256" key="4">
    <source>
        <dbReference type="ARBA" id="ARBA00011245"/>
    </source>
</evidence>
<comment type="subcellular location">
    <subcellularLocation>
        <location evidence="1 15">Cytoplasm</location>
    </subcellularLocation>
</comment>
<evidence type="ECO:0000256" key="10">
    <source>
        <dbReference type="ARBA" id="ARBA00023004"/>
    </source>
</evidence>
<dbReference type="InterPro" id="IPR010723">
    <property type="entry name" value="HemN_C"/>
</dbReference>
<keyword evidence="10 15" id="KW-0408">Iron</keyword>
<evidence type="ECO:0000256" key="11">
    <source>
        <dbReference type="ARBA" id="ARBA00023014"/>
    </source>
</evidence>
<evidence type="ECO:0000256" key="14">
    <source>
        <dbReference type="ARBA" id="ARBA00048321"/>
    </source>
</evidence>
<evidence type="ECO:0000313" key="18">
    <source>
        <dbReference type="Proteomes" id="UP001500547"/>
    </source>
</evidence>
<evidence type="ECO:0000313" key="17">
    <source>
        <dbReference type="EMBL" id="GAA5157577.1"/>
    </source>
</evidence>
<dbReference type="PANTHER" id="PTHR13932">
    <property type="entry name" value="COPROPORPHYRINIGEN III OXIDASE"/>
    <property type="match status" value="1"/>
</dbReference>
<sequence length="465" mass="52488">MPKNISFNPDLIRRYDLPGPRYTSFPTADRFVDVFDSTALEQHLARRASDGVLGGIERGLSLYFHIPFCNTVCYYCGCNKIVTKDRSLADRYISYLDREMSMQTAFLSGSRQVSQMHWGGGTPTFLDGREIVRLMRAIREHFQLKRDGEYSIEIDPRKVSNDKVALLADEGFNRMSIGVQDFDPLVQMAVNRVQSIAETRSVVDSARTNGFRSVSMDLIYGLPLQDVSRFANTLDSVLEMQPDRLALYSYAHLPARFMPQRRIDAGQLPAPEEKLALLALAIEKLGEAGYVYIGMDHFARPDDELAVAQRRGSLHRNFQGYSTHAECDLLAFGVSAISSVGGAYSQNEKDLAQYYAAIDRGDLPVMRGWVMSSDDMMRHAIIQSLMCHFELSLEAIEQAFGINFRETFAYEIAALRPLEDAGLVRLDGDWLSVTEAGRMLVRVVAMVFDNYLRRDSAQPRYSKVI</sequence>
<evidence type="ECO:0000256" key="12">
    <source>
        <dbReference type="ARBA" id="ARBA00023244"/>
    </source>
</evidence>
<dbReference type="SFLD" id="SFLDS00029">
    <property type="entry name" value="Radical_SAM"/>
    <property type="match status" value="1"/>
</dbReference>
<evidence type="ECO:0000256" key="2">
    <source>
        <dbReference type="ARBA" id="ARBA00004785"/>
    </source>
</evidence>
<reference evidence="18" key="1">
    <citation type="journal article" date="2019" name="Int. J. Syst. Evol. Microbiol.">
        <title>The Global Catalogue of Microorganisms (GCM) 10K type strain sequencing project: providing services to taxonomists for standard genome sequencing and annotation.</title>
        <authorList>
            <consortium name="The Broad Institute Genomics Platform"/>
            <consortium name="The Broad Institute Genome Sequencing Center for Infectious Disease"/>
            <person name="Wu L."/>
            <person name="Ma J."/>
        </authorList>
    </citation>
    <scope>NUCLEOTIDE SEQUENCE [LARGE SCALE GENOMIC DNA]</scope>
    <source>
        <strain evidence="18">JCM 18715</strain>
    </source>
</reference>
<evidence type="ECO:0000256" key="1">
    <source>
        <dbReference type="ARBA" id="ARBA00004496"/>
    </source>
</evidence>
<dbReference type="Pfam" id="PF04055">
    <property type="entry name" value="Radical_SAM"/>
    <property type="match status" value="1"/>
</dbReference>
<dbReference type="EMBL" id="BAABLD010000001">
    <property type="protein sequence ID" value="GAA5157577.1"/>
    <property type="molecule type" value="Genomic_DNA"/>
</dbReference>
<dbReference type="SFLD" id="SFLDG01065">
    <property type="entry name" value="anaerobic_coproporphyrinogen-I"/>
    <property type="match status" value="1"/>
</dbReference>
<dbReference type="Proteomes" id="UP001500547">
    <property type="component" value="Unassembled WGS sequence"/>
</dbReference>
<evidence type="ECO:0000256" key="8">
    <source>
        <dbReference type="ARBA" id="ARBA00022723"/>
    </source>
</evidence>
<comment type="caution">
    <text evidence="17">The sequence shown here is derived from an EMBL/GenBank/DDBJ whole genome shotgun (WGS) entry which is preliminary data.</text>
</comment>
<protein>
    <recommendedName>
        <fullName evidence="15">Coproporphyrinogen-III oxidase</fullName>
        <ecNumber evidence="15">1.3.98.3</ecNumber>
    </recommendedName>
</protein>
<dbReference type="SMART" id="SM00729">
    <property type="entry name" value="Elp3"/>
    <property type="match status" value="1"/>
</dbReference>